<evidence type="ECO:0000256" key="2">
    <source>
        <dbReference type="SAM" id="SignalP"/>
    </source>
</evidence>
<dbReference type="NCBIfam" id="NF033652">
    <property type="entry name" value="LbtU_sider_porin"/>
    <property type="match status" value="1"/>
</dbReference>
<feature type="signal peptide" evidence="2">
    <location>
        <begin position="1"/>
        <end position="22"/>
    </location>
</feature>
<gene>
    <name evidence="4" type="ORF">WNY58_14335</name>
</gene>
<protein>
    <submittedName>
        <fullName evidence="4">LbtU family siderophore porin</fullName>
    </submittedName>
</protein>
<proteinExistence type="predicted"/>
<feature type="chain" id="PRO_5047142751" evidence="2">
    <location>
        <begin position="23"/>
        <end position="346"/>
    </location>
</feature>
<sequence>MKKTAVATCVAATIAISSPVFAGVAEELEAMKARIAQLESQLAAQQATIAKQETVSSTNSGGFADNVSVSGAVEILATHSEEDGGNSTNDVLLDTFELGIEAKINENVTLSSLVEYDSDAEKLDVTEAYAVIGAPDSNLSLTVGKAPVPFAVINSNSWTDPLTDDAFDIKEGMAMVSWGNDSVTLDAYTFNGAEDGDTLDTIGLGADFAVTEGLSFGAGYLSDVADLNGLPAGDAWRVNGLYEVGALALSAEYIDIDADNTSIDPTFLHLNAGYATNVFGADGQIFAGYSETDDGQNVTDLAEERIVLGVERSFGENASVVAEYVREESYSNEETDTLNLVLVTEF</sequence>
<dbReference type="EMBL" id="JBBMRA010000016">
    <property type="protein sequence ID" value="MEM5537564.1"/>
    <property type="molecule type" value="Genomic_DNA"/>
</dbReference>
<comment type="caution">
    <text evidence="4">The sequence shown here is derived from an EMBL/GenBank/DDBJ whole genome shotgun (WGS) entry which is preliminary data.</text>
</comment>
<dbReference type="Pfam" id="PF13609">
    <property type="entry name" value="Porin_4"/>
    <property type="match status" value="1"/>
</dbReference>
<name>A0ABU9TV24_9GAMM</name>
<evidence type="ECO:0000313" key="5">
    <source>
        <dbReference type="Proteomes" id="UP001449225"/>
    </source>
</evidence>
<evidence type="ECO:0000256" key="1">
    <source>
        <dbReference type="SAM" id="Coils"/>
    </source>
</evidence>
<keyword evidence="2" id="KW-0732">Signal</keyword>
<dbReference type="InterPro" id="IPR023614">
    <property type="entry name" value="Porin_dom_sf"/>
</dbReference>
<evidence type="ECO:0000259" key="3">
    <source>
        <dbReference type="Pfam" id="PF13609"/>
    </source>
</evidence>
<dbReference type="SUPFAM" id="SSF56935">
    <property type="entry name" value="Porins"/>
    <property type="match status" value="1"/>
</dbReference>
<keyword evidence="1" id="KW-0175">Coiled coil</keyword>
<dbReference type="Proteomes" id="UP001449225">
    <property type="component" value="Unassembled WGS sequence"/>
</dbReference>
<evidence type="ECO:0000313" key="4">
    <source>
        <dbReference type="EMBL" id="MEM5537564.1"/>
    </source>
</evidence>
<feature type="domain" description="Porin" evidence="3">
    <location>
        <begin position="64"/>
        <end position="328"/>
    </location>
</feature>
<dbReference type="InterPro" id="IPR033900">
    <property type="entry name" value="Gram_neg_porin_domain"/>
</dbReference>
<organism evidence="4 5">
    <name type="scientific">Neptuniibacter pectenicola</name>
    <dbReference type="NCBI Taxonomy" id="1806669"/>
    <lineage>
        <taxon>Bacteria</taxon>
        <taxon>Pseudomonadati</taxon>
        <taxon>Pseudomonadota</taxon>
        <taxon>Gammaproteobacteria</taxon>
        <taxon>Oceanospirillales</taxon>
        <taxon>Oceanospirillaceae</taxon>
        <taxon>Neptuniibacter</taxon>
    </lineage>
</organism>
<dbReference type="RefSeq" id="WP_067984864.1">
    <property type="nucleotide sequence ID" value="NZ_CAXBCE010000004.1"/>
</dbReference>
<accession>A0ABU9TV24</accession>
<feature type="coiled-coil region" evidence="1">
    <location>
        <begin position="21"/>
        <end position="55"/>
    </location>
</feature>
<dbReference type="Gene3D" id="2.40.160.10">
    <property type="entry name" value="Porin"/>
    <property type="match status" value="1"/>
</dbReference>
<keyword evidence="5" id="KW-1185">Reference proteome</keyword>
<reference evidence="4 5" key="1">
    <citation type="submission" date="2024-03" db="EMBL/GenBank/DDBJ databases">
        <title>Community enrichment and isolation of bacterial strains for fucoidan degradation.</title>
        <authorList>
            <person name="Sichert A."/>
        </authorList>
    </citation>
    <scope>NUCLEOTIDE SEQUENCE [LARGE SCALE GENOMIC DNA]</scope>
    <source>
        <strain evidence="4 5">AS76</strain>
    </source>
</reference>